<evidence type="ECO:0000256" key="4">
    <source>
        <dbReference type="ARBA" id="ARBA00023136"/>
    </source>
</evidence>
<evidence type="ECO:0000313" key="8">
    <source>
        <dbReference type="EMBL" id="GIG81633.1"/>
    </source>
</evidence>
<dbReference type="GO" id="GO:0140359">
    <property type="term" value="F:ABC-type transporter activity"/>
    <property type="evidence" value="ECO:0007669"/>
    <property type="project" value="InterPro"/>
</dbReference>
<evidence type="ECO:0000256" key="6">
    <source>
        <dbReference type="SAM" id="Phobius"/>
    </source>
</evidence>
<dbReference type="PROSITE" id="PS51012">
    <property type="entry name" value="ABC_TM2"/>
    <property type="match status" value="1"/>
</dbReference>
<accession>A0A8J3PVC0</accession>
<comment type="caution">
    <text evidence="8">The sequence shown here is derived from an EMBL/GenBank/DDBJ whole genome shotgun (WGS) entry which is preliminary data.</text>
</comment>
<reference evidence="8 9" key="1">
    <citation type="submission" date="2021-01" db="EMBL/GenBank/DDBJ databases">
        <title>Whole genome shotgun sequence of Planotetraspora kaengkrachanensis NBRC 104272.</title>
        <authorList>
            <person name="Komaki H."/>
            <person name="Tamura T."/>
        </authorList>
    </citation>
    <scope>NUCLEOTIDE SEQUENCE [LARGE SCALE GENOMIC DNA]</scope>
    <source>
        <strain evidence="8 9">NBRC 104272</strain>
    </source>
</reference>
<dbReference type="InterPro" id="IPR013525">
    <property type="entry name" value="ABC2_TM"/>
</dbReference>
<keyword evidence="4 6" id="KW-0472">Membrane</keyword>
<dbReference type="GO" id="GO:0043190">
    <property type="term" value="C:ATP-binding cassette (ABC) transporter complex"/>
    <property type="evidence" value="ECO:0007669"/>
    <property type="project" value="InterPro"/>
</dbReference>
<keyword evidence="3 6" id="KW-1133">Transmembrane helix</keyword>
<dbReference type="InterPro" id="IPR051784">
    <property type="entry name" value="Nod_factor_ABC_transporter"/>
</dbReference>
<comment type="subcellular location">
    <subcellularLocation>
        <location evidence="1">Membrane</location>
        <topology evidence="1">Multi-pass membrane protein</topology>
    </subcellularLocation>
</comment>
<proteinExistence type="predicted"/>
<feature type="transmembrane region" description="Helical" evidence="6">
    <location>
        <begin position="135"/>
        <end position="156"/>
    </location>
</feature>
<dbReference type="PANTHER" id="PTHR43229">
    <property type="entry name" value="NODULATION PROTEIN J"/>
    <property type="match status" value="1"/>
</dbReference>
<keyword evidence="2 6" id="KW-0812">Transmembrane</keyword>
<sequence>MNTMALGIRRGLIEQNSILRDRKELGTNIAGLVMYLMLILWIGRNPAGGGVDMTAFMTVGFVAFTVFSAGIMTLPMLIAADREEGALLRLRLLPRGVPVYITGRAVSLILHIAVHSALMLAIGGAIGGVALPSTLYGWATLIWVLGLGALSVIPLGAMIGAMLPTAKAAAAVVGLPTMLLMIASGVMIPMTMMPAPVQWIAQVFPLYWQGHGLRAAFFDSPGGELHKAWELGTAAMVMGAWAVAGMVLAPWLLRRVTRK</sequence>
<dbReference type="InterPro" id="IPR047817">
    <property type="entry name" value="ABC2_TM_bact-type"/>
</dbReference>
<evidence type="ECO:0000259" key="7">
    <source>
        <dbReference type="PROSITE" id="PS51012"/>
    </source>
</evidence>
<keyword evidence="9" id="KW-1185">Reference proteome</keyword>
<feature type="domain" description="ABC transmembrane type-2" evidence="7">
    <location>
        <begin position="23"/>
        <end position="256"/>
    </location>
</feature>
<dbReference type="Pfam" id="PF12698">
    <property type="entry name" value="ABC2_membrane_3"/>
    <property type="match status" value="1"/>
</dbReference>
<evidence type="ECO:0000256" key="5">
    <source>
        <dbReference type="ARBA" id="ARBA00023251"/>
    </source>
</evidence>
<dbReference type="PIRSF" id="PIRSF006648">
    <property type="entry name" value="DrrB"/>
    <property type="match status" value="1"/>
</dbReference>
<feature type="transmembrane region" description="Helical" evidence="6">
    <location>
        <begin position="55"/>
        <end position="80"/>
    </location>
</feature>
<dbReference type="PANTHER" id="PTHR43229:SF6">
    <property type="entry name" value="ABC-TYPE MULTIDRUG TRANSPORT SYSTEM, PERMEASE COMPONENT"/>
    <property type="match status" value="1"/>
</dbReference>
<name>A0A8J3PVC0_9ACTN</name>
<evidence type="ECO:0000256" key="3">
    <source>
        <dbReference type="ARBA" id="ARBA00022989"/>
    </source>
</evidence>
<feature type="transmembrane region" description="Helical" evidence="6">
    <location>
        <begin position="25"/>
        <end position="43"/>
    </location>
</feature>
<dbReference type="AlphaFoldDB" id="A0A8J3PVC0"/>
<dbReference type="GO" id="GO:0046677">
    <property type="term" value="P:response to antibiotic"/>
    <property type="evidence" value="ECO:0007669"/>
    <property type="project" value="UniProtKB-KW"/>
</dbReference>
<organism evidence="8 9">
    <name type="scientific">Planotetraspora kaengkrachanensis</name>
    <dbReference type="NCBI Taxonomy" id="575193"/>
    <lineage>
        <taxon>Bacteria</taxon>
        <taxon>Bacillati</taxon>
        <taxon>Actinomycetota</taxon>
        <taxon>Actinomycetes</taxon>
        <taxon>Streptosporangiales</taxon>
        <taxon>Streptosporangiaceae</taxon>
        <taxon>Planotetraspora</taxon>
    </lineage>
</organism>
<protein>
    <recommendedName>
        <fullName evidence="7">ABC transmembrane type-2 domain-containing protein</fullName>
    </recommendedName>
</protein>
<evidence type="ECO:0000256" key="1">
    <source>
        <dbReference type="ARBA" id="ARBA00004141"/>
    </source>
</evidence>
<dbReference type="InterPro" id="IPR000412">
    <property type="entry name" value="ABC_2_transport"/>
</dbReference>
<evidence type="ECO:0000313" key="9">
    <source>
        <dbReference type="Proteomes" id="UP000630097"/>
    </source>
</evidence>
<feature type="transmembrane region" description="Helical" evidence="6">
    <location>
        <begin position="168"/>
        <end position="188"/>
    </location>
</feature>
<feature type="transmembrane region" description="Helical" evidence="6">
    <location>
        <begin position="101"/>
        <end position="129"/>
    </location>
</feature>
<dbReference type="Proteomes" id="UP000630097">
    <property type="component" value="Unassembled WGS sequence"/>
</dbReference>
<feature type="transmembrane region" description="Helical" evidence="6">
    <location>
        <begin position="231"/>
        <end position="253"/>
    </location>
</feature>
<gene>
    <name evidence="8" type="ORF">Pka01_47600</name>
</gene>
<evidence type="ECO:0000256" key="2">
    <source>
        <dbReference type="ARBA" id="ARBA00022692"/>
    </source>
</evidence>
<dbReference type="EMBL" id="BONV01000024">
    <property type="protein sequence ID" value="GIG81633.1"/>
    <property type="molecule type" value="Genomic_DNA"/>
</dbReference>
<keyword evidence="5" id="KW-0046">Antibiotic resistance</keyword>